<name>A0ABP9G0C0_9MICC</name>
<organism evidence="2 3">
    <name type="scientific">Nesterenkonia rhizosphaerae</name>
    <dbReference type="NCBI Taxonomy" id="1348272"/>
    <lineage>
        <taxon>Bacteria</taxon>
        <taxon>Bacillati</taxon>
        <taxon>Actinomycetota</taxon>
        <taxon>Actinomycetes</taxon>
        <taxon>Micrococcales</taxon>
        <taxon>Micrococcaceae</taxon>
        <taxon>Nesterenkonia</taxon>
    </lineage>
</organism>
<dbReference type="Pfam" id="PF13333">
    <property type="entry name" value="rve_2"/>
    <property type="match status" value="1"/>
</dbReference>
<dbReference type="InterPro" id="IPR001584">
    <property type="entry name" value="Integrase_cat-core"/>
</dbReference>
<sequence length="80" mass="9626">MRSAFPRPVPEWAAMESFFSLLQNNVLDREIWGTRHELRMKIATWIERTYRRRRKRKELGRMTPVQFEAHLLEQAVTLAA</sequence>
<gene>
    <name evidence="2" type="ORF">GCM10025790_22280</name>
</gene>
<dbReference type="EMBL" id="BAABLW010000007">
    <property type="protein sequence ID" value="GAA4924577.1"/>
    <property type="molecule type" value="Genomic_DNA"/>
</dbReference>
<accession>A0ABP9G0C0</accession>
<comment type="caution">
    <text evidence="2">The sequence shown here is derived from an EMBL/GenBank/DDBJ whole genome shotgun (WGS) entry which is preliminary data.</text>
</comment>
<proteinExistence type="predicted"/>
<feature type="domain" description="Integrase catalytic" evidence="1">
    <location>
        <begin position="16"/>
        <end position="72"/>
    </location>
</feature>
<dbReference type="Proteomes" id="UP001500368">
    <property type="component" value="Unassembled WGS sequence"/>
</dbReference>
<reference evidence="3" key="1">
    <citation type="journal article" date="2019" name="Int. J. Syst. Evol. Microbiol.">
        <title>The Global Catalogue of Microorganisms (GCM) 10K type strain sequencing project: providing services to taxonomists for standard genome sequencing and annotation.</title>
        <authorList>
            <consortium name="The Broad Institute Genomics Platform"/>
            <consortium name="The Broad Institute Genome Sequencing Center for Infectious Disease"/>
            <person name="Wu L."/>
            <person name="Ma J."/>
        </authorList>
    </citation>
    <scope>NUCLEOTIDE SEQUENCE [LARGE SCALE GENOMIC DNA]</scope>
    <source>
        <strain evidence="3">JCM 19129</strain>
    </source>
</reference>
<evidence type="ECO:0000259" key="1">
    <source>
        <dbReference type="Pfam" id="PF13333"/>
    </source>
</evidence>
<evidence type="ECO:0000313" key="2">
    <source>
        <dbReference type="EMBL" id="GAA4924577.1"/>
    </source>
</evidence>
<evidence type="ECO:0000313" key="3">
    <source>
        <dbReference type="Proteomes" id="UP001500368"/>
    </source>
</evidence>
<keyword evidence="3" id="KW-1185">Reference proteome</keyword>
<protein>
    <recommendedName>
        <fullName evidence="1">Integrase catalytic domain-containing protein</fullName>
    </recommendedName>
</protein>